<keyword evidence="6" id="KW-1185">Reference proteome</keyword>
<reference evidence="2 5" key="2">
    <citation type="submission" date="2018-08" db="EMBL/GenBank/DDBJ databases">
        <title>Murine metabolic-syndrome-specific gut microbial biobank.</title>
        <authorList>
            <person name="Liu C."/>
        </authorList>
    </citation>
    <scope>NUCLEOTIDE SEQUENCE [LARGE SCALE GENOMIC DNA]</scope>
    <source>
        <strain evidence="2 5">1XD21-27</strain>
    </source>
</reference>
<evidence type="ECO:0000313" key="4">
    <source>
        <dbReference type="Proteomes" id="UP000261016"/>
    </source>
</evidence>
<accession>A0A5F0TX56</accession>
<dbReference type="RefSeq" id="WP_046464359.1">
    <property type="nucleotide sequence ID" value="NZ_CABMFV010000001.1"/>
</dbReference>
<evidence type="ECO:0000313" key="6">
    <source>
        <dbReference type="Proteomes" id="UP000814367"/>
    </source>
</evidence>
<evidence type="ECO:0000313" key="1">
    <source>
        <dbReference type="EMBL" id="MCG6225957.1"/>
    </source>
</evidence>
<organism evidence="3 4">
    <name type="scientific">Staphylococcus warneri</name>
    <dbReference type="NCBI Taxonomy" id="1292"/>
    <lineage>
        <taxon>Bacteria</taxon>
        <taxon>Bacillati</taxon>
        <taxon>Bacillota</taxon>
        <taxon>Bacilli</taxon>
        <taxon>Bacillales</taxon>
        <taxon>Staphylococcaceae</taxon>
        <taxon>Staphylococcus</taxon>
    </lineage>
</organism>
<dbReference type="Proteomes" id="UP000261016">
    <property type="component" value="Unassembled WGS sequence"/>
</dbReference>
<reference evidence="3 4" key="1">
    <citation type="submission" date="2018-08" db="EMBL/GenBank/DDBJ databases">
        <title>A genome reference for cultivated species of the human gut microbiota.</title>
        <authorList>
            <person name="Zou Y."/>
            <person name="Xue W."/>
            <person name="Luo G."/>
        </authorList>
    </citation>
    <scope>NUCLEOTIDE SEQUENCE [LARGE SCALE GENOMIC DNA]</scope>
    <source>
        <strain evidence="3 4">OM08-17AT</strain>
    </source>
</reference>
<dbReference type="Proteomes" id="UP000481807">
    <property type="component" value="Unassembled WGS sequence"/>
</dbReference>
<dbReference type="EMBL" id="QXWP01000073">
    <property type="protein sequence ID" value="NBH31871.1"/>
    <property type="molecule type" value="Genomic_DNA"/>
</dbReference>
<proteinExistence type="predicted"/>
<evidence type="ECO:0000313" key="3">
    <source>
        <dbReference type="EMBL" id="RGM32466.1"/>
    </source>
</evidence>
<dbReference type="Proteomes" id="UP000814367">
    <property type="component" value="Unassembled WGS sequence"/>
</dbReference>
<name>A0A5F0TX56_STAWA</name>
<sequence length="80" mass="9470">MLNIYSEFKQWAKESSKWFMDTKDWFKFETENKSFYVFPADNGDTIEIETYEKGGSFVGSSRNLPAVSWAINYTKEMENE</sequence>
<evidence type="ECO:0000313" key="5">
    <source>
        <dbReference type="Proteomes" id="UP000481807"/>
    </source>
</evidence>
<reference evidence="1 6" key="3">
    <citation type="submission" date="2020-03" db="EMBL/GenBank/DDBJ databases">
        <title>Comparative genetics of Staphylococcus warneri persistents from caprine mastitis.</title>
        <authorList>
            <person name="Franca C.A."/>
            <person name="Rosa D.S."/>
            <person name="Silva A."/>
            <person name="Rodrigues D.L.N."/>
            <person name="Santos R.G."/>
            <person name="Castillo R.E.H."/>
            <person name="Moreira M.A.S."/>
            <person name="Lima M.C."/>
            <person name="Gouveia G.V."/>
            <person name="Gouveia J.J.S."/>
            <person name="Souza R.F.S."/>
            <person name="Bertram B."/>
            <person name="Azevedo V."/>
            <person name="Costa M."/>
        </authorList>
    </citation>
    <scope>NUCLEOTIDE SEQUENCE [LARGE SCALE GENOMIC DNA]</scope>
    <source>
        <strain evidence="1 6">Cap 9.2</strain>
    </source>
</reference>
<comment type="caution">
    <text evidence="3">The sequence shown here is derived from an EMBL/GenBank/DDBJ whole genome shotgun (WGS) entry which is preliminary data.</text>
</comment>
<protein>
    <submittedName>
        <fullName evidence="3">Uncharacterized protein</fullName>
    </submittedName>
</protein>
<gene>
    <name evidence="2" type="ORF">D3Z30_13145</name>
    <name evidence="3" type="ORF">DXC19_02915</name>
    <name evidence="1" type="ORF">G8J23_08170</name>
</gene>
<dbReference type="EMBL" id="JAANHJ010000001">
    <property type="protein sequence ID" value="MCG6225957.1"/>
    <property type="molecule type" value="Genomic_DNA"/>
</dbReference>
<dbReference type="AlphaFoldDB" id="A0A5F0TX56"/>
<evidence type="ECO:0000313" key="2">
    <source>
        <dbReference type="EMBL" id="NBH31871.1"/>
    </source>
</evidence>
<dbReference type="EMBL" id="QSTD01000001">
    <property type="protein sequence ID" value="RGM32466.1"/>
    <property type="molecule type" value="Genomic_DNA"/>
</dbReference>